<keyword evidence="2" id="KW-1185">Reference proteome</keyword>
<name>A0A6S7J8D5_PARCT</name>
<reference evidence="1" key="1">
    <citation type="submission" date="2020-04" db="EMBL/GenBank/DDBJ databases">
        <authorList>
            <person name="Alioto T."/>
            <person name="Alioto T."/>
            <person name="Gomez Garrido J."/>
        </authorList>
    </citation>
    <scope>NUCLEOTIDE SEQUENCE</scope>
    <source>
        <strain evidence="1">A484AB</strain>
    </source>
</reference>
<accession>A0A6S7J8D5</accession>
<dbReference type="Proteomes" id="UP001152795">
    <property type="component" value="Unassembled WGS sequence"/>
</dbReference>
<comment type="caution">
    <text evidence="1">The sequence shown here is derived from an EMBL/GenBank/DDBJ whole genome shotgun (WGS) entry which is preliminary data.</text>
</comment>
<evidence type="ECO:0000313" key="1">
    <source>
        <dbReference type="EMBL" id="CAB4026837.1"/>
    </source>
</evidence>
<evidence type="ECO:0000313" key="2">
    <source>
        <dbReference type="Proteomes" id="UP001152795"/>
    </source>
</evidence>
<organism evidence="1 2">
    <name type="scientific">Paramuricea clavata</name>
    <name type="common">Red gorgonian</name>
    <name type="synonym">Violescent sea-whip</name>
    <dbReference type="NCBI Taxonomy" id="317549"/>
    <lineage>
        <taxon>Eukaryota</taxon>
        <taxon>Metazoa</taxon>
        <taxon>Cnidaria</taxon>
        <taxon>Anthozoa</taxon>
        <taxon>Octocorallia</taxon>
        <taxon>Malacalcyonacea</taxon>
        <taxon>Plexauridae</taxon>
        <taxon>Paramuricea</taxon>
    </lineage>
</organism>
<dbReference type="EMBL" id="CACRXK020014439">
    <property type="protein sequence ID" value="CAB4026837.1"/>
    <property type="molecule type" value="Genomic_DNA"/>
</dbReference>
<dbReference type="AlphaFoldDB" id="A0A6S7J8D5"/>
<gene>
    <name evidence="1" type="ORF">PACLA_8A017898</name>
</gene>
<protein>
    <submittedName>
        <fullName evidence="1">Uncharacterized protein</fullName>
    </submittedName>
</protein>
<proteinExistence type="predicted"/>
<sequence>MAKLYMALFLFGVILALTTVQSKTILNDHGEIIGETAEEDQESQATDAVNEDLDEEKRTYKPPVYYRPRFSCGNVPYSPRREVCCCGKKYTRKYSSYGPYRRLQWKCCGYQLMDGYLSKCCPYATVISKKYKCPKSKL</sequence>